<dbReference type="AlphaFoldDB" id="A0A0W0X3H1"/>
<evidence type="ECO:0000313" key="5">
    <source>
        <dbReference type="EMBL" id="KTD39111.1"/>
    </source>
</evidence>
<dbReference type="InterPro" id="IPR016024">
    <property type="entry name" value="ARM-type_fold"/>
</dbReference>
<feature type="compositionally biased region" description="Polar residues" evidence="3">
    <location>
        <begin position="719"/>
        <end position="738"/>
    </location>
</feature>
<dbReference type="GO" id="GO:0006508">
    <property type="term" value="P:proteolysis"/>
    <property type="evidence" value="ECO:0007669"/>
    <property type="project" value="UniProtKB-KW"/>
</dbReference>
<comment type="caution">
    <text evidence="5">The sequence shown here is derived from an EMBL/GenBank/DDBJ whole genome shotgun (WGS) entry which is preliminary data.</text>
</comment>
<name>A0A0W0X3H1_9GAMM</name>
<feature type="compositionally biased region" description="Basic residues" evidence="3">
    <location>
        <begin position="709"/>
        <end position="718"/>
    </location>
</feature>
<dbReference type="InterPro" id="IPR038765">
    <property type="entry name" value="Papain-like_cys_pep_sf"/>
</dbReference>
<gene>
    <name evidence="5" type="ORF">Lnau_0310</name>
</gene>
<feature type="region of interest" description="Disordered" evidence="3">
    <location>
        <begin position="1"/>
        <end position="30"/>
    </location>
</feature>
<dbReference type="SUPFAM" id="SSF48371">
    <property type="entry name" value="ARM repeat"/>
    <property type="match status" value="1"/>
</dbReference>
<dbReference type="SUPFAM" id="SSF54001">
    <property type="entry name" value="Cysteine proteinases"/>
    <property type="match status" value="1"/>
</dbReference>
<dbReference type="RefSeq" id="WP_058503396.1">
    <property type="nucleotide sequence ID" value="NZ_CAAAIF010000019.1"/>
</dbReference>
<dbReference type="EMBL" id="LNYO01000003">
    <property type="protein sequence ID" value="KTD39111.1"/>
    <property type="molecule type" value="Genomic_DNA"/>
</dbReference>
<feature type="region of interest" description="Disordered" evidence="3">
    <location>
        <begin position="772"/>
        <end position="794"/>
    </location>
</feature>
<feature type="domain" description="Ubiquitin-like protease family profile" evidence="4">
    <location>
        <begin position="996"/>
        <end position="1158"/>
    </location>
</feature>
<accession>A0A0W0X3H1</accession>
<keyword evidence="2" id="KW-0378">Hydrolase</keyword>
<sequence>MRTSLDNSKPGAKRARHEMPSFQRSVASSKKGQSTYIEEINNFVLDIRDIRNLMRQNSQPADFSKNVSDVFMKLTVLFSKLGLDPFYEWADSLAIPKKRAQEIAFFVFNIGKITSEIEEPTQLPVDLIEFFLTLVLTSDPTSKALSNILQGIGILVKTNAIAGKLNSELLAFAVTKILNLDGLQSRNISYILGCLGYSAKARGLEGKIDSGLVSQALSTLLTLVGDNEGLFIANSLNQIGYIAKAQCLTGTVDPAILNQALTKLIMSNHPQSQNIANAFKGLANLAQTQHLAGKIDSDLLRQALVRLLTLKDLSSRTLRNSLNDLGYLARAQCLTKAIDSRILSLGLIKMLNLNDLDARSISNYFNGLGYLARAQCLEGKIDSNLVNQALEKLLTLDCPYGQAICNSLINVGYLALGQWLNGKIDAVILNKLLKKLLTLNNLDAQDVSMSLNGLGYLAQTQRLNGAIDSLTLIGAITKLLSSNDCRSQNIANSFTSLARLQENGFIRDRLPSNVMKQLAMKLETLHASQIQRVRMLEHWTNLISPTEQEGFEHFLRIANQTVNFSYLHPTLAVRLLSSLIAYKNHIQDERLDALYQDFLSQITIPLERFSPSAQDSLTCYLTALEAHPTWRSGLEKSLSNSETEITNSITEVEENEIATRRTSNSGTERTHSITEVEENGIATRRTSNSGTERIHSITEVEENEIATRRTQKARRVNRSHNSFFTTERSDSANSKTSAHWNTASQNALFRAISNRNEEELKRLLRLSGQSYPSSLEPQIRKTSDPAGSTSSLRTKDAATERVNQFFNKLPFSALKTLIAQSEAKYFVWLFKACGTHERNQLCQSTSVYVLWQNLPLNELIKLMRKMRSPFAIYINHQSLIHLVDALTIRLAQRPAEREALLHLQTRLLTEGISYHEKCRHIHVVPRLKSLLAEVKKNDTRLLDEESLCRNYTGRFPTHPVTRTPLQAQVVSESTVRTVQTSGRARLFQPAVAGKPQPIIRKDYYPSNRNYFYETEDINKILEYRMAALKDSSIVCLGAVQLQSSSPNARIAALLNDWKANVHLSPDSVTKLIIPIHDTSSNHWVGMQINLQGTEIKELIYFDGLLSQQQQRQQMDIIYRDLVEADWITKPTIIKLRASIKQTDGSSCGALMIENFYCSNKGQLWPAKPNLSMIIRERHLRILQENDPEFFHQFGRRQEKNRPTVQSMAVQEQTHGLGIAPN</sequence>
<dbReference type="InterPro" id="IPR003653">
    <property type="entry name" value="Peptidase_C48_C"/>
</dbReference>
<dbReference type="GO" id="GO:0008234">
    <property type="term" value="F:cysteine-type peptidase activity"/>
    <property type="evidence" value="ECO:0007669"/>
    <property type="project" value="InterPro"/>
</dbReference>
<dbReference type="PROSITE" id="PS50600">
    <property type="entry name" value="ULP_PROTEASE"/>
    <property type="match status" value="1"/>
</dbReference>
<dbReference type="Gene3D" id="3.40.395.10">
    <property type="entry name" value="Adenoviral Proteinase, Chain A"/>
    <property type="match status" value="1"/>
</dbReference>
<evidence type="ECO:0000256" key="2">
    <source>
        <dbReference type="ARBA" id="ARBA00022801"/>
    </source>
</evidence>
<reference evidence="5 6" key="1">
    <citation type="submission" date="2015-11" db="EMBL/GenBank/DDBJ databases">
        <title>Genomic analysis of 38 Legionella species identifies large and diverse effector repertoires.</title>
        <authorList>
            <person name="Burstein D."/>
            <person name="Amaro F."/>
            <person name="Zusman T."/>
            <person name="Lifshitz Z."/>
            <person name="Cohen O."/>
            <person name="Gilbert J.A."/>
            <person name="Pupko T."/>
            <person name="Shuman H.A."/>
            <person name="Segal G."/>
        </authorList>
    </citation>
    <scope>NUCLEOTIDE SEQUENCE [LARGE SCALE GENOMIC DNA]</scope>
    <source>
        <strain evidence="5 6">ATCC 49506</strain>
    </source>
</reference>
<keyword evidence="6" id="KW-1185">Reference proteome</keyword>
<feature type="region of interest" description="Disordered" evidence="3">
    <location>
        <begin position="704"/>
        <end position="738"/>
    </location>
</feature>
<evidence type="ECO:0000256" key="3">
    <source>
        <dbReference type="SAM" id="MobiDB-lite"/>
    </source>
</evidence>
<dbReference type="Proteomes" id="UP000054725">
    <property type="component" value="Unassembled WGS sequence"/>
</dbReference>
<dbReference type="PATRIC" id="fig|45070.6.peg.324"/>
<evidence type="ECO:0000313" key="6">
    <source>
        <dbReference type="Proteomes" id="UP000054725"/>
    </source>
</evidence>
<organism evidence="5 6">
    <name type="scientific">Legionella nautarum</name>
    <dbReference type="NCBI Taxonomy" id="45070"/>
    <lineage>
        <taxon>Bacteria</taxon>
        <taxon>Pseudomonadati</taxon>
        <taxon>Pseudomonadota</taxon>
        <taxon>Gammaproteobacteria</taxon>
        <taxon>Legionellales</taxon>
        <taxon>Legionellaceae</taxon>
        <taxon>Legionella</taxon>
    </lineage>
</organism>
<evidence type="ECO:0000256" key="1">
    <source>
        <dbReference type="ARBA" id="ARBA00022670"/>
    </source>
</evidence>
<evidence type="ECO:0000259" key="4">
    <source>
        <dbReference type="PROSITE" id="PS50600"/>
    </source>
</evidence>
<protein>
    <recommendedName>
        <fullName evidence="4">Ubiquitin-like protease family profile domain-containing protein</fullName>
    </recommendedName>
</protein>
<proteinExistence type="predicted"/>
<keyword evidence="1" id="KW-0645">Protease</keyword>